<organism evidence="2 3">
    <name type="scientific">Pedococcus bigeumensis</name>
    <dbReference type="NCBI Taxonomy" id="433644"/>
    <lineage>
        <taxon>Bacteria</taxon>
        <taxon>Bacillati</taxon>
        <taxon>Actinomycetota</taxon>
        <taxon>Actinomycetes</taxon>
        <taxon>Micrococcales</taxon>
        <taxon>Intrasporangiaceae</taxon>
        <taxon>Pedococcus</taxon>
    </lineage>
</organism>
<evidence type="ECO:0000259" key="1">
    <source>
        <dbReference type="PROSITE" id="PS51819"/>
    </source>
</evidence>
<evidence type="ECO:0000313" key="3">
    <source>
        <dbReference type="Proteomes" id="UP000317722"/>
    </source>
</evidence>
<dbReference type="InterPro" id="IPR029068">
    <property type="entry name" value="Glyas_Bleomycin-R_OHBP_Dase"/>
</dbReference>
<dbReference type="OrthoDB" id="2611891at2"/>
<dbReference type="PROSITE" id="PS51819">
    <property type="entry name" value="VOC"/>
    <property type="match status" value="1"/>
</dbReference>
<reference evidence="2 3" key="1">
    <citation type="journal article" date="2019" name="Environ. Microbiol.">
        <title>Species interactions and distinct microbial communities in high Arctic permafrost affected cryosols are associated with the CH4 and CO2 gas fluxes.</title>
        <authorList>
            <person name="Altshuler I."/>
            <person name="Hamel J."/>
            <person name="Turney S."/>
            <person name="Magnuson E."/>
            <person name="Levesque R."/>
            <person name="Greer C."/>
            <person name="Whyte L.G."/>
        </authorList>
    </citation>
    <scope>NUCLEOTIDE SEQUENCE [LARGE SCALE GENOMIC DNA]</scope>
    <source>
        <strain evidence="2 3">S9.3A</strain>
    </source>
</reference>
<dbReference type="EMBL" id="RCZM01000005">
    <property type="protein sequence ID" value="TPG14916.1"/>
    <property type="molecule type" value="Genomic_DNA"/>
</dbReference>
<accession>A0A502CSY6</accession>
<protein>
    <submittedName>
        <fullName evidence="2">VOC family protein</fullName>
    </submittedName>
</protein>
<dbReference type="SUPFAM" id="SSF54593">
    <property type="entry name" value="Glyoxalase/Bleomycin resistance protein/Dihydroxybiphenyl dioxygenase"/>
    <property type="match status" value="1"/>
</dbReference>
<keyword evidence="3" id="KW-1185">Reference proteome</keyword>
<dbReference type="RefSeq" id="WP_140742260.1">
    <property type="nucleotide sequence ID" value="NZ_RCZM01000005.1"/>
</dbReference>
<dbReference type="InterPro" id="IPR037523">
    <property type="entry name" value="VOC_core"/>
</dbReference>
<feature type="domain" description="VOC" evidence="1">
    <location>
        <begin position="3"/>
        <end position="121"/>
    </location>
</feature>
<dbReference type="InterPro" id="IPR004360">
    <property type="entry name" value="Glyas_Fos-R_dOase_dom"/>
</dbReference>
<dbReference type="Proteomes" id="UP000317722">
    <property type="component" value="Unassembled WGS sequence"/>
</dbReference>
<dbReference type="Pfam" id="PF00903">
    <property type="entry name" value="Glyoxalase"/>
    <property type="match status" value="1"/>
</dbReference>
<name>A0A502CSY6_9MICO</name>
<dbReference type="Gene3D" id="3.10.180.10">
    <property type="entry name" value="2,3-Dihydroxybiphenyl 1,2-Dioxygenase, domain 1"/>
    <property type="match status" value="1"/>
</dbReference>
<dbReference type="AlphaFoldDB" id="A0A502CSY6"/>
<proteinExistence type="predicted"/>
<sequence>MITALHTLVYAQDPAAARDFFRDVLRFPATDTGGGWLIFRTGPSELGVHPSSWDHGGEGGTQVGGTDQRFDLSLLCDDLATTMAELEERGAEFEGGVTEQSWGTTVQLVVPGAGTMTLYQPRYEPPALGRSELEAMW</sequence>
<evidence type="ECO:0000313" key="2">
    <source>
        <dbReference type="EMBL" id="TPG14916.1"/>
    </source>
</evidence>
<gene>
    <name evidence="2" type="ORF">EAH86_15350</name>
</gene>
<comment type="caution">
    <text evidence="2">The sequence shown here is derived from an EMBL/GenBank/DDBJ whole genome shotgun (WGS) entry which is preliminary data.</text>
</comment>